<dbReference type="InterPro" id="IPR051468">
    <property type="entry name" value="Fungal_SecMetab_SDRs"/>
</dbReference>
<evidence type="ECO:0000256" key="2">
    <source>
        <dbReference type="ARBA" id="ARBA00022857"/>
    </source>
</evidence>
<dbReference type="PANTHER" id="PTHR43544:SF7">
    <property type="entry name" value="NADB-LER2"/>
    <property type="match status" value="1"/>
</dbReference>
<dbReference type="GO" id="GO:0016491">
    <property type="term" value="F:oxidoreductase activity"/>
    <property type="evidence" value="ECO:0007669"/>
    <property type="project" value="UniProtKB-KW"/>
</dbReference>
<gene>
    <name evidence="4" type="ORF">An12g03210</name>
</gene>
<dbReference type="InterPro" id="IPR002347">
    <property type="entry name" value="SDR_fam"/>
</dbReference>
<reference evidence="4" key="1">
    <citation type="submission" date="2025-02" db="EMBL/GenBank/DDBJ databases">
        <authorList>
            <consortium name="NCBI Genome Project"/>
        </authorList>
    </citation>
    <scope>NUCLEOTIDE SEQUENCE</scope>
</reference>
<evidence type="ECO:0000313" key="4">
    <source>
        <dbReference type="RefSeq" id="XP_001395398.3"/>
    </source>
</evidence>
<dbReference type="AlphaFoldDB" id="A0AAJ6QFL4"/>
<dbReference type="RefSeq" id="XP_001395398.3">
    <property type="nucleotide sequence ID" value="XM_001395361.3"/>
</dbReference>
<dbReference type="PANTHER" id="PTHR43544">
    <property type="entry name" value="SHORT-CHAIN DEHYDROGENASE/REDUCTASE"/>
    <property type="match status" value="1"/>
</dbReference>
<accession>A0AAJ6QFL4</accession>
<proteinExistence type="inferred from homology"/>
<reference evidence="4" key="2">
    <citation type="submission" date="2025-08" db="UniProtKB">
        <authorList>
            <consortium name="RefSeq"/>
        </authorList>
    </citation>
    <scope>IDENTIFICATION</scope>
</reference>
<keyword evidence="3" id="KW-0560">Oxidoreductase</keyword>
<dbReference type="SUPFAM" id="SSF51735">
    <property type="entry name" value="NAD(P)-binding Rossmann-fold domains"/>
    <property type="match status" value="1"/>
</dbReference>
<dbReference type="PRINTS" id="PR00081">
    <property type="entry name" value="GDHRDH"/>
</dbReference>
<name>A0AAJ6QFL4_ASPNG</name>
<evidence type="ECO:0008006" key="5">
    <source>
        <dbReference type="Google" id="ProtNLM"/>
    </source>
</evidence>
<sequence>MSRVILVTGANRDTTVIGTARDVSSANAKDLNELPKGEGSRLIVVPLSSDSPQGAIEAVSEIQTQHSVGHIDIVIANAGICNHYGPVVEMTESDVLSHFEVNTLGPLRLFRAVAPLLQKASIPKFAYVSTLLASIHEIEQIPSLTAAYGMSKVAGNYLIKKIDAENQYLIALPIDPGMVQTDMGSRAAQANGLEKAPVTVQDTVLGITNQIEAATKSTTSGQFVNYNGERAGFVHILHGMILLLPIPCRLLPRFPLV</sequence>
<dbReference type="Gene3D" id="3.40.50.720">
    <property type="entry name" value="NAD(P)-binding Rossmann-like Domain"/>
    <property type="match status" value="1"/>
</dbReference>
<protein>
    <recommendedName>
        <fullName evidence="5">NAD(P)-binding protein</fullName>
    </recommendedName>
</protein>
<organism evidence="4">
    <name type="scientific">Aspergillus niger</name>
    <dbReference type="NCBI Taxonomy" id="5061"/>
    <lineage>
        <taxon>Eukaryota</taxon>
        <taxon>Fungi</taxon>
        <taxon>Dikarya</taxon>
        <taxon>Ascomycota</taxon>
        <taxon>Pezizomycotina</taxon>
        <taxon>Eurotiomycetes</taxon>
        <taxon>Eurotiomycetidae</taxon>
        <taxon>Eurotiales</taxon>
        <taxon>Aspergillaceae</taxon>
        <taxon>Aspergillus</taxon>
        <taxon>Aspergillus subgen. Circumdati</taxon>
    </lineage>
</organism>
<dbReference type="VEuPathDB" id="FungiDB:An12g03210"/>
<dbReference type="KEGG" id="ang:An12g03210"/>
<evidence type="ECO:0000256" key="3">
    <source>
        <dbReference type="ARBA" id="ARBA00023002"/>
    </source>
</evidence>
<dbReference type="Pfam" id="PF00106">
    <property type="entry name" value="adh_short"/>
    <property type="match status" value="1"/>
</dbReference>
<evidence type="ECO:0000256" key="1">
    <source>
        <dbReference type="ARBA" id="ARBA00006484"/>
    </source>
</evidence>
<dbReference type="GeneID" id="4985671"/>
<comment type="similarity">
    <text evidence="1">Belongs to the short-chain dehydrogenases/reductases (SDR) family.</text>
</comment>
<keyword evidence="2" id="KW-0521">NADP</keyword>
<dbReference type="InterPro" id="IPR036291">
    <property type="entry name" value="NAD(P)-bd_dom_sf"/>
</dbReference>